<comment type="caution">
    <text evidence="1">The sequence shown here is derived from an EMBL/GenBank/DDBJ whole genome shotgun (WGS) entry which is preliminary data.</text>
</comment>
<gene>
    <name evidence="1" type="ORF">CEY02_01015</name>
</gene>
<dbReference type="Proteomes" id="UP000228754">
    <property type="component" value="Unassembled WGS sequence"/>
</dbReference>
<name>A0A2A5J2I6_BACPU</name>
<accession>A0A2A5J2I6</accession>
<sequence>MNFCALDQFSNFDQNVLAVLFYDQEEVREMMYSRGTQEVLAYLESHLMDELSLRQVPEKVLLST</sequence>
<proteinExistence type="predicted"/>
<dbReference type="AlphaFoldDB" id="A0A2A5J2I6"/>
<dbReference type="EMBL" id="NKHG01000006">
    <property type="protein sequence ID" value="PCK23457.1"/>
    <property type="molecule type" value="Genomic_DNA"/>
</dbReference>
<evidence type="ECO:0000313" key="2">
    <source>
        <dbReference type="Proteomes" id="UP000228754"/>
    </source>
</evidence>
<evidence type="ECO:0000313" key="1">
    <source>
        <dbReference type="EMBL" id="PCK23457.1"/>
    </source>
</evidence>
<reference evidence="1 2" key="1">
    <citation type="submission" date="2017-06" db="EMBL/GenBank/DDBJ databases">
        <title>Draft Genome Sequence of Bacillus sp Strain 36R Isolated from saline sediment at Atanasia, Sonora, Mexico.</title>
        <authorList>
            <person name="Sanchez Diaz R."/>
            <person name="Quiroz Macias M.E."/>
            <person name="Ibarra Gamez J.C."/>
            <person name="Enciso Ibarra J."/>
            <person name="Gomez Gil B."/>
            <person name="Galaviz Silva L."/>
        </authorList>
    </citation>
    <scope>NUCLEOTIDE SEQUENCE [LARGE SCALE GENOMIC DNA]</scope>
    <source>
        <strain evidence="1 2">36R_ATNSAL</strain>
    </source>
</reference>
<protein>
    <submittedName>
        <fullName evidence="1">Uncharacterized protein</fullName>
    </submittedName>
</protein>
<organism evidence="1 2">
    <name type="scientific">Bacillus pumilus</name>
    <name type="common">Bacillus mesentericus</name>
    <dbReference type="NCBI Taxonomy" id="1408"/>
    <lineage>
        <taxon>Bacteria</taxon>
        <taxon>Bacillati</taxon>
        <taxon>Bacillota</taxon>
        <taxon>Bacilli</taxon>
        <taxon>Bacillales</taxon>
        <taxon>Bacillaceae</taxon>
        <taxon>Bacillus</taxon>
    </lineage>
</organism>